<keyword evidence="2" id="KW-1185">Reference proteome</keyword>
<dbReference type="AlphaFoldDB" id="A0A9Q1FTF6"/>
<reference evidence="1" key="1">
    <citation type="journal article" date="2023" name="Science">
        <title>Genome structures resolve the early diversification of teleost fishes.</title>
        <authorList>
            <person name="Parey E."/>
            <person name="Louis A."/>
            <person name="Montfort J."/>
            <person name="Bouchez O."/>
            <person name="Roques C."/>
            <person name="Iampietro C."/>
            <person name="Lluch J."/>
            <person name="Castinel A."/>
            <person name="Donnadieu C."/>
            <person name="Desvignes T."/>
            <person name="Floi Bucao C."/>
            <person name="Jouanno E."/>
            <person name="Wen M."/>
            <person name="Mejri S."/>
            <person name="Dirks R."/>
            <person name="Jansen H."/>
            <person name="Henkel C."/>
            <person name="Chen W.J."/>
            <person name="Zahm M."/>
            <person name="Cabau C."/>
            <person name="Klopp C."/>
            <person name="Thompson A.W."/>
            <person name="Robinson-Rechavi M."/>
            <person name="Braasch I."/>
            <person name="Lecointre G."/>
            <person name="Bobe J."/>
            <person name="Postlethwait J.H."/>
            <person name="Berthelot C."/>
            <person name="Roest Crollius H."/>
            <person name="Guiguen Y."/>
        </authorList>
    </citation>
    <scope>NUCLEOTIDE SEQUENCE</scope>
    <source>
        <strain evidence="1">WJC10195</strain>
    </source>
</reference>
<evidence type="ECO:0000313" key="2">
    <source>
        <dbReference type="Proteomes" id="UP001152622"/>
    </source>
</evidence>
<organism evidence="1 2">
    <name type="scientific">Synaphobranchus kaupii</name>
    <name type="common">Kaup's arrowtooth eel</name>
    <dbReference type="NCBI Taxonomy" id="118154"/>
    <lineage>
        <taxon>Eukaryota</taxon>
        <taxon>Metazoa</taxon>
        <taxon>Chordata</taxon>
        <taxon>Craniata</taxon>
        <taxon>Vertebrata</taxon>
        <taxon>Euteleostomi</taxon>
        <taxon>Actinopterygii</taxon>
        <taxon>Neopterygii</taxon>
        <taxon>Teleostei</taxon>
        <taxon>Anguilliformes</taxon>
        <taxon>Synaphobranchidae</taxon>
        <taxon>Synaphobranchus</taxon>
    </lineage>
</organism>
<dbReference type="OrthoDB" id="410381at2759"/>
<evidence type="ECO:0000313" key="1">
    <source>
        <dbReference type="EMBL" id="KAJ8365382.1"/>
    </source>
</evidence>
<dbReference type="Gene3D" id="3.60.10.10">
    <property type="entry name" value="Endonuclease/exonuclease/phosphatase"/>
    <property type="match status" value="1"/>
</dbReference>
<accession>A0A9Q1FTF6</accession>
<protein>
    <submittedName>
        <fullName evidence="1">Uncharacterized protein</fullName>
    </submittedName>
</protein>
<dbReference type="EMBL" id="JAINUF010000004">
    <property type="protein sequence ID" value="KAJ8365382.1"/>
    <property type="molecule type" value="Genomic_DNA"/>
</dbReference>
<name>A0A9Q1FTF6_SYNKA</name>
<gene>
    <name evidence="1" type="ORF">SKAU_G00142130</name>
</gene>
<dbReference type="Proteomes" id="UP001152622">
    <property type="component" value="Chromosome 4"/>
</dbReference>
<sequence>MTAISHSLREADVMKLGALNTKTKMRVSLCNVRTMFETGKLAQITNEMRRYQMNNNDERLATFCVTNKLVIGGSLFPHKDIHKLTWCSPNARDKNQIDHLMINAKWRSSLRDVKV</sequence>
<proteinExistence type="predicted"/>
<dbReference type="InterPro" id="IPR036691">
    <property type="entry name" value="Endo/exonu/phosph_ase_sf"/>
</dbReference>
<comment type="caution">
    <text evidence="1">The sequence shown here is derived from an EMBL/GenBank/DDBJ whole genome shotgun (WGS) entry which is preliminary data.</text>
</comment>